<evidence type="ECO:0000256" key="7">
    <source>
        <dbReference type="RuleBase" id="RU003693"/>
    </source>
</evidence>
<comment type="cofactor">
    <cofactor evidence="1 7">
        <name>pyridoxal 5'-phosphate</name>
        <dbReference type="ChEBI" id="CHEBI:597326"/>
    </cofactor>
</comment>
<accession>A0ABP0IBP7</accession>
<feature type="domain" description="Aminotransferase class I/classII large" evidence="8">
    <location>
        <begin position="72"/>
        <end position="281"/>
    </location>
</feature>
<keyword evidence="4" id="KW-0808">Transferase</keyword>
<dbReference type="PANTHER" id="PTHR13693">
    <property type="entry name" value="CLASS II AMINOTRANSFERASE/8-AMINO-7-OXONONANOATE SYNTHASE"/>
    <property type="match status" value="1"/>
</dbReference>
<comment type="caution">
    <text evidence="9">The sequence shown here is derived from an EMBL/GenBank/DDBJ whole genome shotgun (WGS) entry which is preliminary data.</text>
</comment>
<organism evidence="9 10">
    <name type="scientific">Durusdinium trenchii</name>
    <dbReference type="NCBI Taxonomy" id="1381693"/>
    <lineage>
        <taxon>Eukaryota</taxon>
        <taxon>Sar</taxon>
        <taxon>Alveolata</taxon>
        <taxon>Dinophyceae</taxon>
        <taxon>Suessiales</taxon>
        <taxon>Symbiodiniaceae</taxon>
        <taxon>Durusdinium</taxon>
    </lineage>
</organism>
<dbReference type="PROSITE" id="PS00599">
    <property type="entry name" value="AA_TRANSFER_CLASS_2"/>
    <property type="match status" value="1"/>
</dbReference>
<dbReference type="SUPFAM" id="SSF53383">
    <property type="entry name" value="PLP-dependent transferases"/>
    <property type="match status" value="1"/>
</dbReference>
<evidence type="ECO:0000259" key="8">
    <source>
        <dbReference type="Pfam" id="PF00155"/>
    </source>
</evidence>
<sequence length="288" mass="30972">MDTVAFEMPLAMCRVVGPWARHAFFCIPATPVADIMQENAKALSRAGSAMDSRPFAREEKIQLPGEMAGGTGILVLSDELNHRSIVEGVRLSGCTVRAFQHNNMTALETELNRAIEQGQASGKPWRKIFVVVEGIYSMEGDFCRLREIVSLKNKYGAYLYLDEAHSIGAVGRTGRGVTELLGVPTREVDVMMGTFTKSFGSAGGYVAASKEVIAQLRRVAPGSVFAGAMAPPCAAQALQALRVISGEEGGDTGAKKLAAIRENANYFREELSRQGFKADVPNGLMLAP</sequence>
<dbReference type="EMBL" id="CAXAMM010003448">
    <property type="protein sequence ID" value="CAK9000002.1"/>
    <property type="molecule type" value="Genomic_DNA"/>
</dbReference>
<evidence type="ECO:0000256" key="5">
    <source>
        <dbReference type="ARBA" id="ARBA00022898"/>
    </source>
</evidence>
<dbReference type="Pfam" id="PF00155">
    <property type="entry name" value="Aminotran_1_2"/>
    <property type="match status" value="1"/>
</dbReference>
<gene>
    <name evidence="9" type="ORF">SCF082_LOCUS6307</name>
</gene>
<dbReference type="InterPro" id="IPR050087">
    <property type="entry name" value="AON_synthase_class-II"/>
</dbReference>
<evidence type="ECO:0000256" key="2">
    <source>
        <dbReference type="ARBA" id="ARBA00008392"/>
    </source>
</evidence>
<dbReference type="InterPro" id="IPR001917">
    <property type="entry name" value="Aminotrans_II_pyridoxalP_BS"/>
</dbReference>
<evidence type="ECO:0000256" key="6">
    <source>
        <dbReference type="ARBA" id="ARBA00048528"/>
    </source>
</evidence>
<dbReference type="InterPro" id="IPR015421">
    <property type="entry name" value="PyrdxlP-dep_Trfase_major"/>
</dbReference>
<dbReference type="InterPro" id="IPR015422">
    <property type="entry name" value="PyrdxlP-dep_Trfase_small"/>
</dbReference>
<comment type="similarity">
    <text evidence="2 7">Belongs to the class-II pyridoxal-phosphate-dependent aminotransferase family.</text>
</comment>
<name>A0ABP0IBP7_9DINO</name>
<dbReference type="PANTHER" id="PTHR13693:SF3">
    <property type="entry name" value="LD36009P"/>
    <property type="match status" value="1"/>
</dbReference>
<dbReference type="Proteomes" id="UP001642464">
    <property type="component" value="Unassembled WGS sequence"/>
</dbReference>
<reference evidence="9 10" key="1">
    <citation type="submission" date="2024-02" db="EMBL/GenBank/DDBJ databases">
        <authorList>
            <person name="Chen Y."/>
            <person name="Shah S."/>
            <person name="Dougan E. K."/>
            <person name="Thang M."/>
            <person name="Chan C."/>
        </authorList>
    </citation>
    <scope>NUCLEOTIDE SEQUENCE [LARGE SCALE GENOMIC DNA]</scope>
</reference>
<dbReference type="EC" id="2.3.1.50" evidence="3"/>
<evidence type="ECO:0000313" key="10">
    <source>
        <dbReference type="Proteomes" id="UP001642464"/>
    </source>
</evidence>
<keyword evidence="10" id="KW-1185">Reference proteome</keyword>
<dbReference type="InterPro" id="IPR004839">
    <property type="entry name" value="Aminotransferase_I/II_large"/>
</dbReference>
<keyword evidence="5 7" id="KW-0663">Pyridoxal phosphate</keyword>
<dbReference type="InterPro" id="IPR015424">
    <property type="entry name" value="PyrdxlP-dep_Trfase"/>
</dbReference>
<evidence type="ECO:0000256" key="3">
    <source>
        <dbReference type="ARBA" id="ARBA00013220"/>
    </source>
</evidence>
<comment type="catalytic activity">
    <reaction evidence="6">
        <text>L-serine + hexadecanoyl-CoA + H(+) = 3-oxosphinganine + CO2 + CoA</text>
        <dbReference type="Rhea" id="RHEA:14761"/>
        <dbReference type="ChEBI" id="CHEBI:15378"/>
        <dbReference type="ChEBI" id="CHEBI:16526"/>
        <dbReference type="ChEBI" id="CHEBI:33384"/>
        <dbReference type="ChEBI" id="CHEBI:57287"/>
        <dbReference type="ChEBI" id="CHEBI:57379"/>
        <dbReference type="ChEBI" id="CHEBI:58299"/>
        <dbReference type="EC" id="2.3.1.50"/>
    </reaction>
</comment>
<proteinExistence type="inferred from homology"/>
<evidence type="ECO:0000256" key="1">
    <source>
        <dbReference type="ARBA" id="ARBA00001933"/>
    </source>
</evidence>
<dbReference type="Gene3D" id="3.40.640.10">
    <property type="entry name" value="Type I PLP-dependent aspartate aminotransferase-like (Major domain)"/>
    <property type="match status" value="1"/>
</dbReference>
<dbReference type="Gene3D" id="3.90.1150.10">
    <property type="entry name" value="Aspartate Aminotransferase, domain 1"/>
    <property type="match status" value="1"/>
</dbReference>
<evidence type="ECO:0000313" key="9">
    <source>
        <dbReference type="EMBL" id="CAK9000002.1"/>
    </source>
</evidence>
<protein>
    <recommendedName>
        <fullName evidence="3">serine C-palmitoyltransferase</fullName>
        <ecNumber evidence="3">2.3.1.50</ecNumber>
    </recommendedName>
</protein>
<evidence type="ECO:0000256" key="4">
    <source>
        <dbReference type="ARBA" id="ARBA00022679"/>
    </source>
</evidence>